<sequence>MVQAMTHADESTLTPDFDTLIDRRGTASEKWDKYEGRDILPLWVADMDFRSPEAVIAALHKRVDHGIFGYTDPPHKLVEVVCSMLEDLYEWTVEPDWLVWLPGLVCGINVACRAAGQEGDEILTAIPVYPPFLTAPAHANRQLKAIPLIDNGDRWVFDFERLRDALTPRTSLFLLCNPHNPVGRAFVADELASLASCLEGYDRIICSDEIHCGLILDTDKRHIPIAALNPEIAERTITLMAPSKTFNIPGLGCSFAVISNPSLRKRFYRAMAGIVPPVNALGFTAALAAYLEGHSWHATLLAYLRENSMLVEEAVNRMPGMSMHSVEATYLAWIDTRSTGLKEPAAFFENAGVGLSDGRYFGTPGFVRLNFGCPRVMLREALERMSRAMQRISLPGRE</sequence>
<dbReference type="InterPro" id="IPR004839">
    <property type="entry name" value="Aminotransferase_I/II_large"/>
</dbReference>
<evidence type="ECO:0000313" key="8">
    <source>
        <dbReference type="Proteomes" id="UP000001933"/>
    </source>
</evidence>
<dbReference type="InterPro" id="IPR015422">
    <property type="entry name" value="PyrdxlP-dep_Trfase_small"/>
</dbReference>
<dbReference type="GO" id="GO:0030170">
    <property type="term" value="F:pyridoxal phosphate binding"/>
    <property type="evidence" value="ECO:0007669"/>
    <property type="project" value="InterPro"/>
</dbReference>
<dbReference type="InterPro" id="IPR051798">
    <property type="entry name" value="Class-II_PLP-Dep_Aminotrans"/>
</dbReference>
<comment type="cofactor">
    <cofactor evidence="1">
        <name>pyridoxal 5'-phosphate</name>
        <dbReference type="ChEBI" id="CHEBI:597326"/>
    </cofactor>
</comment>
<dbReference type="InterPro" id="IPR027619">
    <property type="entry name" value="C-S_lyase_PatB-like"/>
</dbReference>
<dbReference type="AlphaFoldDB" id="Q2LTI2"/>
<gene>
    <name evidence="7" type="ORF">SYN_01966</name>
</gene>
<organism evidence="7 8">
    <name type="scientific">Syntrophus aciditrophicus (strain SB)</name>
    <dbReference type="NCBI Taxonomy" id="56780"/>
    <lineage>
        <taxon>Bacteria</taxon>
        <taxon>Pseudomonadati</taxon>
        <taxon>Thermodesulfobacteriota</taxon>
        <taxon>Syntrophia</taxon>
        <taxon>Syntrophales</taxon>
        <taxon>Syntrophaceae</taxon>
        <taxon>Syntrophus</taxon>
    </lineage>
</organism>
<dbReference type="SUPFAM" id="SSF53383">
    <property type="entry name" value="PLP-dependent transferases"/>
    <property type="match status" value="1"/>
</dbReference>
<dbReference type="Gene3D" id="3.90.1150.10">
    <property type="entry name" value="Aspartate Aminotransferase, domain 1"/>
    <property type="match status" value="1"/>
</dbReference>
<evidence type="ECO:0000256" key="4">
    <source>
        <dbReference type="ARBA" id="ARBA00023239"/>
    </source>
</evidence>
<dbReference type="EC" id="4.4.1.13" evidence="2"/>
<name>Q2LTI2_SYNAS</name>
<evidence type="ECO:0000256" key="2">
    <source>
        <dbReference type="ARBA" id="ARBA00012224"/>
    </source>
</evidence>
<accession>Q2LTI2</accession>
<dbReference type="HOGENOM" id="CLU_017584_15_0_7"/>
<proteinExistence type="inferred from homology"/>
<dbReference type="NCBIfam" id="TIGR04350">
    <property type="entry name" value="C_S_lyase_PatB"/>
    <property type="match status" value="1"/>
</dbReference>
<dbReference type="EMBL" id="CP000252">
    <property type="protein sequence ID" value="ABC77396.1"/>
    <property type="molecule type" value="Genomic_DNA"/>
</dbReference>
<keyword evidence="3" id="KW-0663">Pyridoxal phosphate</keyword>
<dbReference type="GO" id="GO:0047804">
    <property type="term" value="F:cysteine-S-conjugate beta-lyase activity"/>
    <property type="evidence" value="ECO:0007669"/>
    <property type="project" value="UniProtKB-EC"/>
</dbReference>
<keyword evidence="7" id="KW-0808">Transferase</keyword>
<dbReference type="Pfam" id="PF00155">
    <property type="entry name" value="Aminotran_1_2"/>
    <property type="match status" value="1"/>
</dbReference>
<evidence type="ECO:0000256" key="1">
    <source>
        <dbReference type="ARBA" id="ARBA00001933"/>
    </source>
</evidence>
<dbReference type="PANTHER" id="PTHR43525:SF1">
    <property type="entry name" value="PROTEIN MALY"/>
    <property type="match status" value="1"/>
</dbReference>
<dbReference type="FunCoup" id="Q2LTI2">
    <property type="interactions" value="164"/>
</dbReference>
<keyword evidence="4" id="KW-0456">Lyase</keyword>
<reference evidence="7 8" key="1">
    <citation type="journal article" date="2007" name="Proc. Natl. Acad. Sci. U.S.A.">
        <title>The genome of Syntrophus aciditrophicus: life at the thermodynamic limit of microbial growth.</title>
        <authorList>
            <person name="McInerney M.J."/>
            <person name="Rohlin L."/>
            <person name="Mouttaki H."/>
            <person name="Kim U."/>
            <person name="Krupp R.S."/>
            <person name="Rios-Hernandez L."/>
            <person name="Sieber J."/>
            <person name="Struchtemeyer C.G."/>
            <person name="Bhattacharyya A."/>
            <person name="Campbell J.W."/>
            <person name="Gunsalus R.P."/>
        </authorList>
    </citation>
    <scope>NUCLEOTIDE SEQUENCE [LARGE SCALE GENOMIC DNA]</scope>
    <source>
        <strain evidence="7 8">SB</strain>
    </source>
</reference>
<feature type="domain" description="Aminotransferase class I/classII large" evidence="6">
    <location>
        <begin position="39"/>
        <end position="384"/>
    </location>
</feature>
<evidence type="ECO:0000256" key="3">
    <source>
        <dbReference type="ARBA" id="ARBA00022898"/>
    </source>
</evidence>
<dbReference type="PANTHER" id="PTHR43525">
    <property type="entry name" value="PROTEIN MALY"/>
    <property type="match status" value="1"/>
</dbReference>
<dbReference type="InParanoid" id="Q2LTI2"/>
<dbReference type="GO" id="GO:0008483">
    <property type="term" value="F:transaminase activity"/>
    <property type="evidence" value="ECO:0007669"/>
    <property type="project" value="UniProtKB-KW"/>
</dbReference>
<evidence type="ECO:0000313" key="7">
    <source>
        <dbReference type="EMBL" id="ABC77396.1"/>
    </source>
</evidence>
<dbReference type="InterPro" id="IPR015421">
    <property type="entry name" value="PyrdxlP-dep_Trfase_major"/>
</dbReference>
<keyword evidence="7" id="KW-0032">Aminotransferase</keyword>
<dbReference type="CDD" id="cd00609">
    <property type="entry name" value="AAT_like"/>
    <property type="match status" value="1"/>
</dbReference>
<evidence type="ECO:0000256" key="5">
    <source>
        <dbReference type="ARBA" id="ARBA00037974"/>
    </source>
</evidence>
<dbReference type="STRING" id="56780.SYN_01966"/>
<dbReference type="Proteomes" id="UP000001933">
    <property type="component" value="Chromosome"/>
</dbReference>
<dbReference type="InterPro" id="IPR015424">
    <property type="entry name" value="PyrdxlP-dep_Trfase"/>
</dbReference>
<dbReference type="eggNOG" id="COG1168">
    <property type="taxonomic scope" value="Bacteria"/>
</dbReference>
<evidence type="ECO:0000259" key="6">
    <source>
        <dbReference type="Pfam" id="PF00155"/>
    </source>
</evidence>
<comment type="similarity">
    <text evidence="5">Belongs to the class-II pyridoxal-phosphate-dependent aminotransferase family. MalY/PatB cystathionine beta-lyase subfamily.</text>
</comment>
<protein>
    <recommendedName>
        <fullName evidence="2">cysteine-S-conjugate beta-lyase</fullName>
        <ecNumber evidence="2">4.4.1.13</ecNumber>
    </recommendedName>
</protein>
<keyword evidence="8" id="KW-1185">Reference proteome</keyword>
<dbReference type="Gene3D" id="3.40.640.10">
    <property type="entry name" value="Type I PLP-dependent aspartate aminotransferase-like (Major domain)"/>
    <property type="match status" value="1"/>
</dbReference>
<dbReference type="KEGG" id="sat:SYN_01966"/>